<keyword evidence="5 10" id="KW-0547">Nucleotide-binding</keyword>
<comment type="similarity">
    <text evidence="1">Belongs to the protein kinase superfamily. CAMK Ser/Thr protein kinase family. PIM subfamily.</text>
</comment>
<dbReference type="Pfam" id="PF00069">
    <property type="entry name" value="Pkinase"/>
    <property type="match status" value="2"/>
</dbReference>
<dbReference type="InterPro" id="IPR051138">
    <property type="entry name" value="PIM_Ser/Thr_kinase"/>
</dbReference>
<evidence type="ECO:0000256" key="10">
    <source>
        <dbReference type="PROSITE-ProRule" id="PRU10141"/>
    </source>
</evidence>
<evidence type="ECO:0000256" key="5">
    <source>
        <dbReference type="ARBA" id="ARBA00022741"/>
    </source>
</evidence>
<reference evidence="14" key="2">
    <citation type="journal article" date="2016" name="BMC Genomics">
        <title>Gene evolution and gene expression after whole genome duplication in fish: the PhyloFish database.</title>
        <authorList>
            <person name="Pasquier J."/>
            <person name="Cabau C."/>
            <person name="Nguyen T."/>
            <person name="Jouanno E."/>
            <person name="Severac D."/>
            <person name="Braasch I."/>
            <person name="Journot L."/>
            <person name="Pontarotti P."/>
            <person name="Klopp C."/>
            <person name="Postlethwait J.H."/>
            <person name="Guiguen Y."/>
            <person name="Bobe J."/>
        </authorList>
    </citation>
    <scope>NUCLEOTIDE SEQUENCE</scope>
    <source>
        <strain evidence="14">Tuebingen</strain>
    </source>
</reference>
<dbReference type="Proteomes" id="UP000000437">
    <property type="component" value="Chromosome 14"/>
</dbReference>
<feature type="binding site" evidence="10">
    <location>
        <position position="551"/>
    </location>
    <ligand>
        <name>ATP</name>
        <dbReference type="ChEBI" id="CHEBI:30616"/>
    </ligand>
</feature>
<accession>A0AB13A9H1</accession>
<feature type="domain" description="Protein kinase" evidence="12">
    <location>
        <begin position="518"/>
        <end position="766"/>
    </location>
</feature>
<reference evidence="14" key="3">
    <citation type="submission" date="2025-08" db="UniProtKB">
        <authorList>
            <consortium name="RefSeq"/>
        </authorList>
    </citation>
    <scope>IDENTIFICATION</scope>
    <source>
        <strain evidence="14">Tuebingen</strain>
    </source>
</reference>
<evidence type="ECO:0000256" key="8">
    <source>
        <dbReference type="ARBA" id="ARBA00047899"/>
    </source>
</evidence>
<dbReference type="Gene3D" id="1.10.510.10">
    <property type="entry name" value="Transferase(Phosphotransferase) domain 1"/>
    <property type="match status" value="2"/>
</dbReference>
<evidence type="ECO:0000256" key="6">
    <source>
        <dbReference type="ARBA" id="ARBA00022777"/>
    </source>
</evidence>
<dbReference type="InterPro" id="IPR000719">
    <property type="entry name" value="Prot_kinase_dom"/>
</dbReference>
<dbReference type="SUPFAM" id="SSF56112">
    <property type="entry name" value="Protein kinase-like (PK-like)"/>
    <property type="match status" value="2"/>
</dbReference>
<comment type="catalytic activity">
    <reaction evidence="9">
        <text>L-seryl-[protein] + ATP = O-phospho-L-seryl-[protein] + ADP + H(+)</text>
        <dbReference type="Rhea" id="RHEA:17989"/>
        <dbReference type="Rhea" id="RHEA-COMP:9863"/>
        <dbReference type="Rhea" id="RHEA-COMP:11604"/>
        <dbReference type="ChEBI" id="CHEBI:15378"/>
        <dbReference type="ChEBI" id="CHEBI:29999"/>
        <dbReference type="ChEBI" id="CHEBI:30616"/>
        <dbReference type="ChEBI" id="CHEBI:83421"/>
        <dbReference type="ChEBI" id="CHEBI:456216"/>
        <dbReference type="EC" id="2.7.11.1"/>
    </reaction>
</comment>
<feature type="binding site" evidence="10">
    <location>
        <position position="280"/>
    </location>
    <ligand>
        <name>ATP</name>
        <dbReference type="ChEBI" id="CHEBI:30616"/>
    </ligand>
</feature>
<feature type="domain" description="Protein kinase" evidence="12">
    <location>
        <begin position="251"/>
        <end position="499"/>
    </location>
</feature>
<dbReference type="FunFam" id="3.30.200.20:FF:000458">
    <property type="entry name" value="Pim proto-oncogene, serine/threonine kinase,-related 196"/>
    <property type="match status" value="2"/>
</dbReference>
<feature type="compositionally biased region" description="Polar residues" evidence="11">
    <location>
        <begin position="86"/>
        <end position="114"/>
    </location>
</feature>
<dbReference type="PANTHER" id="PTHR22984:SF11">
    <property type="entry name" value="AURORA KINASE-RELATED"/>
    <property type="match status" value="1"/>
</dbReference>
<feature type="region of interest" description="Disordered" evidence="11">
    <location>
        <begin position="62"/>
        <end position="126"/>
    </location>
</feature>
<evidence type="ECO:0000259" key="12">
    <source>
        <dbReference type="PROSITE" id="PS50011"/>
    </source>
</evidence>
<sequence>MNTESSFMTICDSQRFIHSTSTLPNSTSMENNSAEKQPESRKNIFPALFRNIFLTVKGRRRGNVVSTPQPTSDMDLYDPQPGPSGLQYTAVQDHTDTQSGPSSVNPTTSDTNTAYPEAEEKQTKSKMNKISAFFKRRWRAVKRASTSHKKNNKMAPQLDNNISIFEPLTLRDPLEDLQSGLSIPDRDPDVPERTLLEECDLLLKGLQNLNDPPTPSTFPGPTLKQRCIGNPTWLRTVSNPGPCTLPLSELYEVEEEIGKGFFGRVCKGIRKSDGKQVAIKFTAKRETDRYITIPGVAEPLFVEVALNLLLNQPPLSPYIVHMLDWFEEPDQFILILEYSQPSKELFKFFVKEKPSESQARSLMYQAVLGAKHCLDRGVLHRDIKLDNYVINTETNQVKLIDFGCGDIVKDDYNGQFIGFACPPEYFVDLKYDAESLTVWSLGIMMYGMVCKYPASTAEVHNLTFDAQVSAEFQDLIKRCLAYEPSERATMEEVLQHEWFQQEQIPGPTPKTVPLSELYEVEEEIGKGFFGRVCKGIRKSDGKQVAIKFIMKRETDRYIIVPGVSKPLFVEVALNLLLNQPPLSPYIVHMLDWFEEPDQFILILEYSQPSKELFKFFVKEKPSESQARSLMYQAVLGAKHCLDQGVLHRDIKLDNYVINTETNQVKLIDFGCGDIVKDDYNGQFIGFACPPEFFVDLKYDAESLTVWSLGIMMYGMVCKYPATTAEVHNLTFHSKVSAEFQDLIKRCLAYEPSERATMEEVLQHKWFQQEQKSRVPLESEEE</sequence>
<evidence type="ECO:0000256" key="1">
    <source>
        <dbReference type="ARBA" id="ARBA00005505"/>
    </source>
</evidence>
<keyword evidence="7 10" id="KW-0067">ATP-binding</keyword>
<dbReference type="PANTHER" id="PTHR22984">
    <property type="entry name" value="SERINE/THREONINE-PROTEIN KINASE PIM"/>
    <property type="match status" value="1"/>
</dbReference>
<evidence type="ECO:0000256" key="11">
    <source>
        <dbReference type="SAM" id="MobiDB-lite"/>
    </source>
</evidence>
<dbReference type="FunFam" id="1.10.510.10:FF:001064">
    <property type="entry name" value="Pim proto-oncogene, serine/threonine kinase,-related 196"/>
    <property type="match status" value="2"/>
</dbReference>
<dbReference type="AlphaFoldDB" id="A0AB13A9H1"/>
<dbReference type="RefSeq" id="NP_001410452.1">
    <property type="nucleotide sequence ID" value="NM_001423523.1"/>
</dbReference>
<dbReference type="GO" id="GO:0005524">
    <property type="term" value="F:ATP binding"/>
    <property type="evidence" value="ECO:0007669"/>
    <property type="project" value="UniProtKB-UniRule"/>
</dbReference>
<evidence type="ECO:0000313" key="14">
    <source>
        <dbReference type="RefSeq" id="NP_001410452.1"/>
    </source>
</evidence>
<reference evidence="14" key="1">
    <citation type="journal article" date="2011" name="Brief. Bioinform.">
        <title>Phylogenetic-based propagation of functional annotations within the Gene Ontology consortium.</title>
        <authorList>
            <person name="Gaudet P."/>
            <person name="Livstone M.S."/>
            <person name="Lewis S.E."/>
            <person name="Thomas P.D."/>
        </authorList>
    </citation>
    <scope>NUCLEOTIDE SEQUENCE</scope>
    <source>
        <strain evidence="14">Tuebingen</strain>
    </source>
</reference>
<feature type="compositionally biased region" description="Polar residues" evidence="11">
    <location>
        <begin position="20"/>
        <end position="35"/>
    </location>
</feature>
<dbReference type="InterPro" id="IPR017441">
    <property type="entry name" value="Protein_kinase_ATP_BS"/>
</dbReference>
<organism evidence="13 14">
    <name type="scientific">Danio rerio</name>
    <name type="common">Zebrafish</name>
    <name type="synonym">Brachydanio rerio</name>
    <dbReference type="NCBI Taxonomy" id="7955"/>
    <lineage>
        <taxon>Eukaryota</taxon>
        <taxon>Metazoa</taxon>
        <taxon>Chordata</taxon>
        <taxon>Craniata</taxon>
        <taxon>Vertebrata</taxon>
        <taxon>Euteleostomi</taxon>
        <taxon>Actinopterygii</taxon>
        <taxon>Neopterygii</taxon>
        <taxon>Teleostei</taxon>
        <taxon>Ostariophysi</taxon>
        <taxon>Cypriniformes</taxon>
        <taxon>Danionidae</taxon>
        <taxon>Danioninae</taxon>
        <taxon>Danio</taxon>
    </lineage>
</organism>
<evidence type="ECO:0000256" key="3">
    <source>
        <dbReference type="ARBA" id="ARBA00022527"/>
    </source>
</evidence>
<keyword evidence="13" id="KW-1185">Reference proteome</keyword>
<keyword evidence="4" id="KW-0808">Transferase</keyword>
<dbReference type="KEGG" id="dre:100330229"/>
<keyword evidence="3" id="KW-0723">Serine/threonine-protein kinase</keyword>
<gene>
    <name evidence="14" type="primary">pimr193</name>
    <name evidence="14" type="synonym">sb:eu2425</name>
    <name evidence="14" type="synonym">si:dkey-74k8.5</name>
</gene>
<feature type="region of interest" description="Disordered" evidence="11">
    <location>
        <begin position="20"/>
        <end position="42"/>
    </location>
</feature>
<dbReference type="InterPro" id="IPR008271">
    <property type="entry name" value="Ser/Thr_kinase_AS"/>
</dbReference>
<evidence type="ECO:0000256" key="4">
    <source>
        <dbReference type="ARBA" id="ARBA00022679"/>
    </source>
</evidence>
<evidence type="ECO:0000313" key="13">
    <source>
        <dbReference type="Proteomes" id="UP000000437"/>
    </source>
</evidence>
<dbReference type="PROSITE" id="PS00107">
    <property type="entry name" value="PROTEIN_KINASE_ATP"/>
    <property type="match status" value="2"/>
</dbReference>
<keyword evidence="6 14" id="KW-0418">Kinase</keyword>
<dbReference type="GO" id="GO:0004674">
    <property type="term" value="F:protein serine/threonine kinase activity"/>
    <property type="evidence" value="ECO:0007669"/>
    <property type="project" value="UniProtKB-KW"/>
</dbReference>
<protein>
    <recommendedName>
        <fullName evidence="2">non-specific serine/threonine protein kinase</fullName>
        <ecNumber evidence="2">2.7.11.1</ecNumber>
    </recommendedName>
</protein>
<dbReference type="CTD" id="100330229"/>
<dbReference type="SMART" id="SM00220">
    <property type="entry name" value="S_TKc"/>
    <property type="match status" value="2"/>
</dbReference>
<comment type="catalytic activity">
    <reaction evidence="8">
        <text>L-threonyl-[protein] + ATP = O-phospho-L-threonyl-[protein] + ADP + H(+)</text>
        <dbReference type="Rhea" id="RHEA:46608"/>
        <dbReference type="Rhea" id="RHEA-COMP:11060"/>
        <dbReference type="Rhea" id="RHEA-COMP:11605"/>
        <dbReference type="ChEBI" id="CHEBI:15378"/>
        <dbReference type="ChEBI" id="CHEBI:30013"/>
        <dbReference type="ChEBI" id="CHEBI:30616"/>
        <dbReference type="ChEBI" id="CHEBI:61977"/>
        <dbReference type="ChEBI" id="CHEBI:456216"/>
        <dbReference type="EC" id="2.7.11.1"/>
    </reaction>
</comment>
<evidence type="ECO:0000256" key="9">
    <source>
        <dbReference type="ARBA" id="ARBA00048679"/>
    </source>
</evidence>
<dbReference type="PROSITE" id="PS50011">
    <property type="entry name" value="PROTEIN_KINASE_DOM"/>
    <property type="match status" value="2"/>
</dbReference>
<dbReference type="Gene3D" id="3.30.200.20">
    <property type="entry name" value="Phosphorylase Kinase, domain 1"/>
    <property type="match status" value="2"/>
</dbReference>
<evidence type="ECO:0000256" key="7">
    <source>
        <dbReference type="ARBA" id="ARBA00022840"/>
    </source>
</evidence>
<dbReference type="PROSITE" id="PS00108">
    <property type="entry name" value="PROTEIN_KINASE_ST"/>
    <property type="match status" value="2"/>
</dbReference>
<evidence type="ECO:0000256" key="2">
    <source>
        <dbReference type="ARBA" id="ARBA00012513"/>
    </source>
</evidence>
<name>A0AB13A9H1_DANRE</name>
<dbReference type="EC" id="2.7.11.1" evidence="2"/>
<dbReference type="InterPro" id="IPR011009">
    <property type="entry name" value="Kinase-like_dom_sf"/>
</dbReference>
<proteinExistence type="inferred from homology"/>